<organism evidence="1 2">
    <name type="scientific">Terrabacter ginsenosidimutans</name>
    <dbReference type="NCBI Taxonomy" id="490575"/>
    <lineage>
        <taxon>Bacteria</taxon>
        <taxon>Bacillati</taxon>
        <taxon>Actinomycetota</taxon>
        <taxon>Actinomycetes</taxon>
        <taxon>Micrococcales</taxon>
        <taxon>Intrasporangiaceae</taxon>
        <taxon>Terrabacter</taxon>
    </lineage>
</organism>
<name>A0ABP7DGL2_9MICO</name>
<protein>
    <submittedName>
        <fullName evidence="1">Uncharacterized protein</fullName>
    </submittedName>
</protein>
<dbReference type="EMBL" id="BAABDC010000002">
    <property type="protein sequence ID" value="GAA3702996.1"/>
    <property type="molecule type" value="Genomic_DNA"/>
</dbReference>
<evidence type="ECO:0000313" key="1">
    <source>
        <dbReference type="EMBL" id="GAA3702996.1"/>
    </source>
</evidence>
<accession>A0ABP7DGL2</accession>
<reference evidence="2" key="1">
    <citation type="journal article" date="2019" name="Int. J. Syst. Evol. Microbiol.">
        <title>The Global Catalogue of Microorganisms (GCM) 10K type strain sequencing project: providing services to taxonomists for standard genome sequencing and annotation.</title>
        <authorList>
            <consortium name="The Broad Institute Genomics Platform"/>
            <consortium name="The Broad Institute Genome Sequencing Center for Infectious Disease"/>
            <person name="Wu L."/>
            <person name="Ma J."/>
        </authorList>
    </citation>
    <scope>NUCLEOTIDE SEQUENCE [LARGE SCALE GENOMIC DNA]</scope>
    <source>
        <strain evidence="2">JCM 17125</strain>
    </source>
</reference>
<sequence>MTIRDYRPGTPMSRSAAYVAIPSSSCVDGTWTPTNASTVTGIVYVPCAVNLTKAGRYDATIAAEGLITVTARGITVGPGSAQRGAVALVGGAPGTSVTLVGADTTVLGQVVGSAAVRATGARTAMSCGAVGSSIYIGGADSSATLGTWCVPG</sequence>
<gene>
    <name evidence="1" type="ORF">GCM10022399_19320</name>
</gene>
<keyword evidence="2" id="KW-1185">Reference proteome</keyword>
<dbReference type="Proteomes" id="UP001501468">
    <property type="component" value="Unassembled WGS sequence"/>
</dbReference>
<proteinExistence type="predicted"/>
<evidence type="ECO:0000313" key="2">
    <source>
        <dbReference type="Proteomes" id="UP001501468"/>
    </source>
</evidence>
<comment type="caution">
    <text evidence="1">The sequence shown here is derived from an EMBL/GenBank/DDBJ whole genome shotgun (WGS) entry which is preliminary data.</text>
</comment>